<gene>
    <name evidence="16" type="primary">ntrC</name>
    <name evidence="19" type="ORF">GGQ98_000137</name>
</gene>
<evidence type="ECO:0000256" key="8">
    <source>
        <dbReference type="ARBA" id="ARBA00023012"/>
    </source>
</evidence>
<dbReference type="InterPro" id="IPR025943">
    <property type="entry name" value="Sigma_54_int_dom_ATP-bd_2"/>
</dbReference>
<comment type="subcellular location">
    <subcellularLocation>
        <location evidence="1 16">Cytoplasm</location>
    </subcellularLocation>
</comment>
<keyword evidence="12 16" id="KW-0804">Transcription</keyword>
<dbReference type="InterPro" id="IPR058031">
    <property type="entry name" value="AAA_lid_NorR"/>
</dbReference>
<evidence type="ECO:0000256" key="2">
    <source>
        <dbReference type="ARBA" id="ARBA00019059"/>
    </source>
</evidence>
<dbReference type="CDD" id="cd00009">
    <property type="entry name" value="AAA"/>
    <property type="match status" value="1"/>
</dbReference>
<evidence type="ECO:0000259" key="17">
    <source>
        <dbReference type="PROSITE" id="PS50045"/>
    </source>
</evidence>
<accession>A0A7W7AY44</accession>
<dbReference type="SUPFAM" id="SSF46689">
    <property type="entry name" value="Homeodomain-like"/>
    <property type="match status" value="1"/>
</dbReference>
<dbReference type="Proteomes" id="UP000566324">
    <property type="component" value="Unassembled WGS sequence"/>
</dbReference>
<comment type="function">
    <text evidence="14 16">Member of the two-component regulatory system NtrB/NtrC, which controls expression of the nitrogen-regulated (ntr) genes in response to nitrogen limitation. Phosphorylated NtrC binds directly to DNA and stimulates the formation of open promoter-sigma54-RNA polymerase complexes.</text>
</comment>
<feature type="modified residue" description="4-aspartylphosphate" evidence="15">
    <location>
        <position position="55"/>
    </location>
</feature>
<dbReference type="InterPro" id="IPR009057">
    <property type="entry name" value="Homeodomain-like_sf"/>
</dbReference>
<keyword evidence="13 16" id="KW-0535">Nitrogen fixation</keyword>
<dbReference type="Pfam" id="PF00158">
    <property type="entry name" value="Sigma54_activat"/>
    <property type="match status" value="1"/>
</dbReference>
<dbReference type="SMART" id="SM00382">
    <property type="entry name" value="AAA"/>
    <property type="match status" value="1"/>
</dbReference>
<dbReference type="GO" id="GO:0005737">
    <property type="term" value="C:cytoplasm"/>
    <property type="evidence" value="ECO:0007669"/>
    <property type="project" value="UniProtKB-SubCell"/>
</dbReference>
<dbReference type="InterPro" id="IPR003593">
    <property type="entry name" value="AAA+_ATPase"/>
</dbReference>
<dbReference type="EMBL" id="JACHNZ010000001">
    <property type="protein sequence ID" value="MBB4630536.1"/>
    <property type="molecule type" value="Genomic_DNA"/>
</dbReference>
<dbReference type="Gene3D" id="3.40.50.2300">
    <property type="match status" value="1"/>
</dbReference>
<evidence type="ECO:0000256" key="10">
    <source>
        <dbReference type="ARBA" id="ARBA00023125"/>
    </source>
</evidence>
<keyword evidence="9 16" id="KW-0805">Transcription regulation</keyword>
<dbReference type="InterPro" id="IPR027417">
    <property type="entry name" value="P-loop_NTPase"/>
</dbReference>
<evidence type="ECO:0000256" key="12">
    <source>
        <dbReference type="ARBA" id="ARBA00023163"/>
    </source>
</evidence>
<dbReference type="PROSITE" id="PS50045">
    <property type="entry name" value="SIGMA54_INTERACT_4"/>
    <property type="match status" value="1"/>
</dbReference>
<evidence type="ECO:0000256" key="6">
    <source>
        <dbReference type="ARBA" id="ARBA00022741"/>
    </source>
</evidence>
<keyword evidence="10 16" id="KW-0238">DNA-binding</keyword>
<evidence type="ECO:0000256" key="9">
    <source>
        <dbReference type="ARBA" id="ARBA00023015"/>
    </source>
</evidence>
<proteinExistence type="predicted"/>
<name>A0A7W7AY44_9SPHN</name>
<comment type="caution">
    <text evidence="19">The sequence shown here is derived from an EMBL/GenBank/DDBJ whole genome shotgun (WGS) entry which is preliminary data.</text>
</comment>
<dbReference type="SUPFAM" id="SSF52172">
    <property type="entry name" value="CheY-like"/>
    <property type="match status" value="1"/>
</dbReference>
<organism evidence="19 20">
    <name type="scientific">Sphingosinicella soli</name>
    <dbReference type="NCBI Taxonomy" id="333708"/>
    <lineage>
        <taxon>Bacteria</taxon>
        <taxon>Pseudomonadati</taxon>
        <taxon>Pseudomonadota</taxon>
        <taxon>Alphaproteobacteria</taxon>
        <taxon>Sphingomonadales</taxon>
        <taxon>Sphingosinicellaceae</taxon>
        <taxon>Sphingosinicella</taxon>
    </lineage>
</organism>
<evidence type="ECO:0000256" key="3">
    <source>
        <dbReference type="ARBA" id="ARBA00022490"/>
    </source>
</evidence>
<dbReference type="GO" id="GO:0006355">
    <property type="term" value="P:regulation of DNA-templated transcription"/>
    <property type="evidence" value="ECO:0007669"/>
    <property type="project" value="InterPro"/>
</dbReference>
<dbReference type="RefSeq" id="WP_184063591.1">
    <property type="nucleotide sequence ID" value="NZ_JACHNZ010000001.1"/>
</dbReference>
<evidence type="ECO:0000256" key="1">
    <source>
        <dbReference type="ARBA" id="ARBA00004496"/>
    </source>
</evidence>
<dbReference type="AlphaFoldDB" id="A0A7W7AY44"/>
<keyword evidence="5 15" id="KW-0597">Phosphoprotein</keyword>
<evidence type="ECO:0000256" key="16">
    <source>
        <dbReference type="RuleBase" id="RU365013"/>
    </source>
</evidence>
<dbReference type="PRINTS" id="PR01590">
    <property type="entry name" value="HTHFIS"/>
</dbReference>
<dbReference type="SUPFAM" id="SSF52540">
    <property type="entry name" value="P-loop containing nucleoside triphosphate hydrolases"/>
    <property type="match status" value="1"/>
</dbReference>
<reference evidence="19 20" key="1">
    <citation type="submission" date="2020-08" db="EMBL/GenBank/DDBJ databases">
        <title>Genomic Encyclopedia of Type Strains, Phase IV (KMG-IV): sequencing the most valuable type-strain genomes for metagenomic binning, comparative biology and taxonomic classification.</title>
        <authorList>
            <person name="Goeker M."/>
        </authorList>
    </citation>
    <scope>NUCLEOTIDE SEQUENCE [LARGE SCALE GENOMIC DNA]</scope>
    <source>
        <strain evidence="19 20">DSM 17328</strain>
    </source>
</reference>
<dbReference type="PROSITE" id="PS00676">
    <property type="entry name" value="SIGMA54_INTERACT_2"/>
    <property type="match status" value="1"/>
</dbReference>
<keyword evidence="6 16" id="KW-0547">Nucleotide-binding</keyword>
<dbReference type="PROSITE" id="PS00675">
    <property type="entry name" value="SIGMA54_INTERACT_1"/>
    <property type="match status" value="1"/>
</dbReference>
<dbReference type="GO" id="GO:0005524">
    <property type="term" value="F:ATP binding"/>
    <property type="evidence" value="ECO:0007669"/>
    <property type="project" value="UniProtKB-KW"/>
</dbReference>
<dbReference type="NCBIfam" id="TIGR01818">
    <property type="entry name" value="ntrC"/>
    <property type="match status" value="1"/>
</dbReference>
<dbReference type="GO" id="GO:0006808">
    <property type="term" value="P:regulation of nitrogen utilization"/>
    <property type="evidence" value="ECO:0007669"/>
    <property type="project" value="UniProtKB-UniRule"/>
</dbReference>
<evidence type="ECO:0000259" key="18">
    <source>
        <dbReference type="PROSITE" id="PS50110"/>
    </source>
</evidence>
<keyword evidence="11 16" id="KW-0010">Activator</keyword>
<keyword evidence="4 16" id="KW-0678">Repressor</keyword>
<evidence type="ECO:0000256" key="7">
    <source>
        <dbReference type="ARBA" id="ARBA00022840"/>
    </source>
</evidence>
<dbReference type="InterPro" id="IPR001789">
    <property type="entry name" value="Sig_transdc_resp-reg_receiver"/>
</dbReference>
<dbReference type="InterPro" id="IPR011006">
    <property type="entry name" value="CheY-like_superfamily"/>
</dbReference>
<dbReference type="InterPro" id="IPR002197">
    <property type="entry name" value="HTH_Fis"/>
</dbReference>
<evidence type="ECO:0000313" key="20">
    <source>
        <dbReference type="Proteomes" id="UP000566324"/>
    </source>
</evidence>
<sequence length="489" mass="52972">MSRTGTIIVADDDAAIRTVVRQLLVRAGHEVRTTDTVAGLWQLIEAGIGDAVITDVVLPDADGLDAVPRILARRPGLPVIVMSAQNTLATAVRATENGAFEYLPKPFDINKLAAAVSAALEQSQAPARKTPAKEEGDGLPLIGRSSAMQEVYRTIARVVPTDLTVLILGESGTGKELVAKALHDLGSRRTGPFVAVNMAAIPRELIESELFGHERGAFTGAQARAIGRFEQAQGGTLFLDEIGDMPMEAQTRLLRVLQSGEFTTVGGMRPIKADIRIVSATNKDLRRLVDAGLFREDLFYRLNVVPLHLPPLRSRVDDIAELATHFLRRAEAEGLPAKTLEPEAILRLQAHDWPGNVRELENLMRRFAALERSDVISASSVEEALRSERVPAGRAESDNRGLAGSVEAHLARYFDTFGDDLPPDGLYERVLAELEKPLLLLSLAATRGNQIRAAKLLGINRNTLRKKLNDRGIDAVALRPAGPPIGRSG</sequence>
<feature type="domain" description="Response regulatory" evidence="18">
    <location>
        <begin position="6"/>
        <end position="120"/>
    </location>
</feature>
<evidence type="ECO:0000256" key="11">
    <source>
        <dbReference type="ARBA" id="ARBA00023159"/>
    </source>
</evidence>
<dbReference type="InterPro" id="IPR002078">
    <property type="entry name" value="Sigma_54_int"/>
</dbReference>
<dbReference type="GO" id="GO:0000156">
    <property type="term" value="F:phosphorelay response regulator activity"/>
    <property type="evidence" value="ECO:0007669"/>
    <property type="project" value="UniProtKB-UniRule"/>
</dbReference>
<dbReference type="Gene3D" id="1.10.10.60">
    <property type="entry name" value="Homeodomain-like"/>
    <property type="match status" value="1"/>
</dbReference>
<feature type="domain" description="Sigma-54 factor interaction" evidence="17">
    <location>
        <begin position="141"/>
        <end position="369"/>
    </location>
</feature>
<dbReference type="GO" id="GO:0043565">
    <property type="term" value="F:sequence-specific DNA binding"/>
    <property type="evidence" value="ECO:0007669"/>
    <property type="project" value="InterPro"/>
</dbReference>
<evidence type="ECO:0000256" key="4">
    <source>
        <dbReference type="ARBA" id="ARBA00022491"/>
    </source>
</evidence>
<dbReference type="Pfam" id="PF02954">
    <property type="entry name" value="HTH_8"/>
    <property type="match status" value="1"/>
</dbReference>
<dbReference type="PANTHER" id="PTHR32071">
    <property type="entry name" value="TRANSCRIPTIONAL REGULATORY PROTEIN"/>
    <property type="match status" value="1"/>
</dbReference>
<evidence type="ECO:0000256" key="5">
    <source>
        <dbReference type="ARBA" id="ARBA00022553"/>
    </source>
</evidence>
<dbReference type="PROSITE" id="PS00688">
    <property type="entry name" value="SIGMA54_INTERACT_3"/>
    <property type="match status" value="1"/>
</dbReference>
<evidence type="ECO:0000256" key="15">
    <source>
        <dbReference type="PROSITE-ProRule" id="PRU00169"/>
    </source>
</evidence>
<dbReference type="Pfam" id="PF25601">
    <property type="entry name" value="AAA_lid_14"/>
    <property type="match status" value="1"/>
</dbReference>
<dbReference type="PANTHER" id="PTHR32071:SF95">
    <property type="entry name" value="DNA-BINDING TRANSCRIPTIONAL REGULATOR NTRC"/>
    <property type="match status" value="1"/>
</dbReference>
<keyword evidence="3 16" id="KW-0963">Cytoplasm</keyword>
<dbReference type="InterPro" id="IPR010114">
    <property type="entry name" value="Transcript_reg_NtrC"/>
</dbReference>
<keyword evidence="8 16" id="KW-0902">Two-component regulatory system</keyword>
<keyword evidence="7 16" id="KW-0067">ATP-binding</keyword>
<evidence type="ECO:0000256" key="14">
    <source>
        <dbReference type="ARBA" id="ARBA00043886"/>
    </source>
</evidence>
<dbReference type="InterPro" id="IPR025662">
    <property type="entry name" value="Sigma_54_int_dom_ATP-bd_1"/>
</dbReference>
<dbReference type="Gene3D" id="1.10.8.60">
    <property type="match status" value="1"/>
</dbReference>
<dbReference type="SMART" id="SM00448">
    <property type="entry name" value="REC"/>
    <property type="match status" value="1"/>
</dbReference>
<evidence type="ECO:0000256" key="13">
    <source>
        <dbReference type="ARBA" id="ARBA00023231"/>
    </source>
</evidence>
<dbReference type="PROSITE" id="PS50110">
    <property type="entry name" value="RESPONSE_REGULATORY"/>
    <property type="match status" value="1"/>
</dbReference>
<keyword evidence="20" id="KW-1185">Reference proteome</keyword>
<dbReference type="InterPro" id="IPR025944">
    <property type="entry name" value="Sigma_54_int_dom_CS"/>
</dbReference>
<protein>
    <recommendedName>
        <fullName evidence="2 16">DNA-binding transcriptional regulator NtrC</fullName>
    </recommendedName>
    <alternativeName>
        <fullName evidence="16">Nitrogen regulation protein NR(I)</fullName>
    </alternativeName>
</protein>
<dbReference type="Gene3D" id="3.40.50.300">
    <property type="entry name" value="P-loop containing nucleotide triphosphate hydrolases"/>
    <property type="match status" value="1"/>
</dbReference>
<dbReference type="Pfam" id="PF00072">
    <property type="entry name" value="Response_reg"/>
    <property type="match status" value="1"/>
</dbReference>
<evidence type="ECO:0000313" key="19">
    <source>
        <dbReference type="EMBL" id="MBB4630536.1"/>
    </source>
</evidence>
<dbReference type="FunFam" id="3.40.50.300:FF:000006">
    <property type="entry name" value="DNA-binding transcriptional regulator NtrC"/>
    <property type="match status" value="1"/>
</dbReference>